<keyword evidence="2" id="KW-1185">Reference proteome</keyword>
<sequence>MNPTSFPTKEEARLCASVVKEISQTRGVSKDPVAIGKLTVLVAQLFNSGLREGDDLLSAAMRSSDLQGDLMHTDTGVRTSSNNKE</sequence>
<evidence type="ECO:0000313" key="1">
    <source>
        <dbReference type="EMBL" id="KWV57728.1"/>
    </source>
</evidence>
<dbReference type="OrthoDB" id="8402009at2"/>
<dbReference type="Proteomes" id="UP000068164">
    <property type="component" value="Unassembled WGS sequence"/>
</dbReference>
<protein>
    <submittedName>
        <fullName evidence="1">Uncharacterized protein</fullName>
    </submittedName>
</protein>
<organism evidence="1 2">
    <name type="scientific">Rhizobium altiplani</name>
    <dbReference type="NCBI Taxonomy" id="1864509"/>
    <lineage>
        <taxon>Bacteria</taxon>
        <taxon>Pseudomonadati</taxon>
        <taxon>Pseudomonadota</taxon>
        <taxon>Alphaproteobacteria</taxon>
        <taxon>Hyphomicrobiales</taxon>
        <taxon>Rhizobiaceae</taxon>
        <taxon>Rhizobium/Agrobacterium group</taxon>
        <taxon>Rhizobium</taxon>
    </lineage>
</organism>
<dbReference type="EMBL" id="LNCD01000026">
    <property type="protein sequence ID" value="KWV57728.1"/>
    <property type="molecule type" value="Genomic_DNA"/>
</dbReference>
<gene>
    <name evidence="1" type="ORF">AS026_30990</name>
</gene>
<dbReference type="AlphaFoldDB" id="A0A109JYZ5"/>
<comment type="caution">
    <text evidence="1">The sequence shown here is derived from an EMBL/GenBank/DDBJ whole genome shotgun (WGS) entry which is preliminary data.</text>
</comment>
<evidence type="ECO:0000313" key="2">
    <source>
        <dbReference type="Proteomes" id="UP000068164"/>
    </source>
</evidence>
<accession>A0A109JYZ5</accession>
<proteinExistence type="predicted"/>
<reference evidence="1 2" key="1">
    <citation type="submission" date="2015-11" db="EMBL/GenBank/DDBJ databases">
        <title>Draft Genome Sequence of the Strain BR 10423 (Rhizobium sp.) isolated from nodules of Mimosa pudica.</title>
        <authorList>
            <person name="Barauna A.C."/>
            <person name="Zilli J.E."/>
            <person name="Simoes-Araujo J.L."/>
            <person name="Reis V.M."/>
            <person name="James E.K."/>
            <person name="Reis F.B.Jr."/>
            <person name="Rouws L.F."/>
            <person name="Passos S.R."/>
            <person name="Gois S.R."/>
        </authorList>
    </citation>
    <scope>NUCLEOTIDE SEQUENCE [LARGE SCALE GENOMIC DNA]</scope>
    <source>
        <strain evidence="1 2">BR10423</strain>
    </source>
</reference>
<name>A0A109JYZ5_9HYPH</name>
<dbReference type="RefSeq" id="WP_062368792.1">
    <property type="nucleotide sequence ID" value="NZ_LNCD01000026.1"/>
</dbReference>